<evidence type="ECO:0000256" key="1">
    <source>
        <dbReference type="ARBA" id="ARBA00023002"/>
    </source>
</evidence>
<keyword evidence="4" id="KW-1185">Reference proteome</keyword>
<feature type="domain" description="TauD/TfdA-like" evidence="2">
    <location>
        <begin position="67"/>
        <end position="361"/>
    </location>
</feature>
<dbReference type="InterPro" id="IPR003819">
    <property type="entry name" value="TauD/TfdA-like"/>
</dbReference>
<protein>
    <submittedName>
        <fullName evidence="3">Taurine catabolism dioxygenase</fullName>
    </submittedName>
</protein>
<dbReference type="GO" id="GO:0051213">
    <property type="term" value="F:dioxygenase activity"/>
    <property type="evidence" value="ECO:0007669"/>
    <property type="project" value="UniProtKB-KW"/>
</dbReference>
<dbReference type="Proteomes" id="UP001363151">
    <property type="component" value="Unassembled WGS sequence"/>
</dbReference>
<accession>A0ABR1G4Q0</accession>
<dbReference type="SUPFAM" id="SSF51197">
    <property type="entry name" value="Clavaminate synthase-like"/>
    <property type="match status" value="1"/>
</dbReference>
<reference evidence="3 4" key="1">
    <citation type="submission" date="2024-03" db="EMBL/GenBank/DDBJ databases">
        <title>Aureococcus anophagefferens CCMP1851 and Kratosvirus quantuckense: Draft genome of a second virus-susceptible host strain in the model system.</title>
        <authorList>
            <person name="Chase E."/>
            <person name="Truchon A.R."/>
            <person name="Schepens W."/>
            <person name="Wilhelm S.W."/>
        </authorList>
    </citation>
    <scope>NUCLEOTIDE SEQUENCE [LARGE SCALE GENOMIC DNA]</scope>
    <source>
        <strain evidence="3 4">CCMP1851</strain>
    </source>
</reference>
<evidence type="ECO:0000313" key="4">
    <source>
        <dbReference type="Proteomes" id="UP001363151"/>
    </source>
</evidence>
<dbReference type="PANTHER" id="PTHR10696">
    <property type="entry name" value="GAMMA-BUTYROBETAINE HYDROXYLASE-RELATED"/>
    <property type="match status" value="1"/>
</dbReference>
<gene>
    <name evidence="3" type="ORF">SO694_00087038</name>
</gene>
<keyword evidence="1" id="KW-0560">Oxidoreductase</keyword>
<comment type="caution">
    <text evidence="3">The sequence shown here is derived from an EMBL/GenBank/DDBJ whole genome shotgun (WGS) entry which is preliminary data.</text>
</comment>
<keyword evidence="3" id="KW-0223">Dioxygenase</keyword>
<proteinExistence type="predicted"/>
<dbReference type="PANTHER" id="PTHR10696:SF21">
    <property type="entry name" value="TAUD_TFDA-LIKE DOMAIN-CONTAINING PROTEIN"/>
    <property type="match status" value="1"/>
</dbReference>
<dbReference type="InterPro" id="IPR042098">
    <property type="entry name" value="TauD-like_sf"/>
</dbReference>
<dbReference type="InterPro" id="IPR050411">
    <property type="entry name" value="AlphaKG_dependent_hydroxylases"/>
</dbReference>
<evidence type="ECO:0000313" key="3">
    <source>
        <dbReference type="EMBL" id="KAK7248034.1"/>
    </source>
</evidence>
<evidence type="ECO:0000259" key="2">
    <source>
        <dbReference type="Pfam" id="PF02668"/>
    </source>
</evidence>
<organism evidence="3 4">
    <name type="scientific">Aureococcus anophagefferens</name>
    <name type="common">Harmful bloom alga</name>
    <dbReference type="NCBI Taxonomy" id="44056"/>
    <lineage>
        <taxon>Eukaryota</taxon>
        <taxon>Sar</taxon>
        <taxon>Stramenopiles</taxon>
        <taxon>Ochrophyta</taxon>
        <taxon>Pelagophyceae</taxon>
        <taxon>Pelagomonadales</taxon>
        <taxon>Pelagomonadaceae</taxon>
        <taxon>Aureococcus</taxon>
    </lineage>
</organism>
<name>A0ABR1G4Q0_AURAN</name>
<sequence>MACMVGQPPAAGAELSDGVASVPGPAALQGAVEVRIDGPRVVDCRAFPLVLGPARAAAASPADRTAFVSQEREALVACLRRHGAVVLRGWGPTSTSRDFADVVAGLCPDAHGGMACSAGVRLTVVDGGATHAVVTANEAPPEDTIPFHHEMAQCSTPPKYICFFCEREPATGGATPLVISRHVTAYLRATFPDLYARLKARGVRYTRVMPRESDGTSALGKGWTVAYGVETRAALEARLDAEGFAYRWLAGDFVETVSPALAPFRRDATGAENFFLAAETTFKEASGEEAGGTLRPTKGIRYGDGAQLSADDLAALRDVGAFIDARKVAFAWRHGDCLLIENATAMHARATFTGPRRILACMAGNLDDA</sequence>
<dbReference type="EMBL" id="JBBJCI010000121">
    <property type="protein sequence ID" value="KAK7248034.1"/>
    <property type="molecule type" value="Genomic_DNA"/>
</dbReference>
<dbReference type="Pfam" id="PF02668">
    <property type="entry name" value="TauD"/>
    <property type="match status" value="1"/>
</dbReference>
<dbReference type="Gene3D" id="3.60.130.10">
    <property type="entry name" value="Clavaminate synthase-like"/>
    <property type="match status" value="1"/>
</dbReference>